<protein>
    <submittedName>
        <fullName evidence="5">FecR family protein</fullName>
    </submittedName>
</protein>
<evidence type="ECO:0000256" key="1">
    <source>
        <dbReference type="SAM" id="MobiDB-lite"/>
    </source>
</evidence>
<evidence type="ECO:0000313" key="6">
    <source>
        <dbReference type="Proteomes" id="UP001595974"/>
    </source>
</evidence>
<evidence type="ECO:0000256" key="2">
    <source>
        <dbReference type="SAM" id="Phobius"/>
    </source>
</evidence>
<evidence type="ECO:0000259" key="4">
    <source>
        <dbReference type="Pfam" id="PF16220"/>
    </source>
</evidence>
<dbReference type="InterPro" id="IPR032623">
    <property type="entry name" value="FecR_N"/>
</dbReference>
<name>A0ABW1AQM2_9RHOO</name>
<feature type="domain" description="FecR N-terminal" evidence="4">
    <location>
        <begin position="28"/>
        <end position="71"/>
    </location>
</feature>
<dbReference type="InterPro" id="IPR012373">
    <property type="entry name" value="Ferrdict_sens_TM"/>
</dbReference>
<evidence type="ECO:0000313" key="5">
    <source>
        <dbReference type="EMBL" id="MFC5769476.1"/>
    </source>
</evidence>
<evidence type="ECO:0000259" key="3">
    <source>
        <dbReference type="Pfam" id="PF04773"/>
    </source>
</evidence>
<accession>A0ABW1AQM2</accession>
<organism evidence="5 6">
    <name type="scientific">Thauera sinica</name>
    <dbReference type="NCBI Taxonomy" id="2665146"/>
    <lineage>
        <taxon>Bacteria</taxon>
        <taxon>Pseudomonadati</taxon>
        <taxon>Pseudomonadota</taxon>
        <taxon>Betaproteobacteria</taxon>
        <taxon>Rhodocyclales</taxon>
        <taxon>Zoogloeaceae</taxon>
        <taxon>Thauera</taxon>
    </lineage>
</organism>
<sequence length="364" mass="38938">MSPSAEHRPPASAAAPGHLSPAQEAAAREAAQWIVSLGSDDPEERRRAREGFAAWKAADPRHAAAAADMEAFLDRARGLVGQAGAGCDEAPPAARAARATLAALVGRGAGDAARRARMKRIGGVLGLAVAAAAVLTLAMGSPAVMLADLHTSAGERHHEILLDGTRLTLSTATAANFRVDGQRRCVRLLQGEIHVDVARDEAHPFVVETPHGRIRALGTRFIVRNEADATLLTMLESRTEVSTAAPALRQAEGATRTVGAGQQVRLSKRGIETVGEVDSRLQEEAFMHRRLVANDRPLPDVLDELGRHRGGLVRYRRGDVEGLRVTAVLPLDDTDQALRLLLAEFPQLRMRTLTPWLVLIGPRG</sequence>
<keyword evidence="2" id="KW-0812">Transmembrane</keyword>
<dbReference type="Proteomes" id="UP001595974">
    <property type="component" value="Unassembled WGS sequence"/>
</dbReference>
<dbReference type="PANTHER" id="PTHR30273">
    <property type="entry name" value="PERIPLASMIC SIGNAL SENSOR AND SIGMA FACTOR ACTIVATOR FECR-RELATED"/>
    <property type="match status" value="1"/>
</dbReference>
<keyword evidence="6" id="KW-1185">Reference proteome</keyword>
<dbReference type="EMBL" id="JBHSOG010000030">
    <property type="protein sequence ID" value="MFC5769476.1"/>
    <property type="molecule type" value="Genomic_DNA"/>
</dbReference>
<dbReference type="Gene3D" id="2.60.120.1440">
    <property type="match status" value="1"/>
</dbReference>
<dbReference type="Pfam" id="PF16220">
    <property type="entry name" value="DUF4880"/>
    <property type="match status" value="1"/>
</dbReference>
<comment type="caution">
    <text evidence="5">The sequence shown here is derived from an EMBL/GenBank/DDBJ whole genome shotgun (WGS) entry which is preliminary data.</text>
</comment>
<gene>
    <name evidence="5" type="ORF">ACFPTN_08820</name>
</gene>
<dbReference type="PANTHER" id="PTHR30273:SF2">
    <property type="entry name" value="PROTEIN FECR"/>
    <property type="match status" value="1"/>
</dbReference>
<dbReference type="PIRSF" id="PIRSF018266">
    <property type="entry name" value="FecR"/>
    <property type="match status" value="1"/>
</dbReference>
<reference evidence="6" key="1">
    <citation type="journal article" date="2019" name="Int. J. Syst. Evol. Microbiol.">
        <title>The Global Catalogue of Microorganisms (GCM) 10K type strain sequencing project: providing services to taxonomists for standard genome sequencing and annotation.</title>
        <authorList>
            <consortium name="The Broad Institute Genomics Platform"/>
            <consortium name="The Broad Institute Genome Sequencing Center for Infectious Disease"/>
            <person name="Wu L."/>
            <person name="Ma J."/>
        </authorList>
    </citation>
    <scope>NUCLEOTIDE SEQUENCE [LARGE SCALE GENOMIC DNA]</scope>
    <source>
        <strain evidence="6">SHR3</strain>
    </source>
</reference>
<feature type="region of interest" description="Disordered" evidence="1">
    <location>
        <begin position="1"/>
        <end position="27"/>
    </location>
</feature>
<feature type="transmembrane region" description="Helical" evidence="2">
    <location>
        <begin position="124"/>
        <end position="147"/>
    </location>
</feature>
<keyword evidence="2" id="KW-1133">Transmembrane helix</keyword>
<feature type="domain" description="FecR protein" evidence="3">
    <location>
        <begin position="148"/>
        <end position="236"/>
    </location>
</feature>
<dbReference type="Pfam" id="PF04773">
    <property type="entry name" value="FecR"/>
    <property type="match status" value="1"/>
</dbReference>
<dbReference type="RefSeq" id="WP_096452274.1">
    <property type="nucleotide sequence ID" value="NZ_JBHSOG010000030.1"/>
</dbReference>
<proteinExistence type="predicted"/>
<keyword evidence="2" id="KW-0472">Membrane</keyword>
<dbReference type="InterPro" id="IPR006860">
    <property type="entry name" value="FecR"/>
</dbReference>